<gene>
    <name evidence="3" type="ordered locus">CHU_2403</name>
</gene>
<reference evidence="3 4" key="1">
    <citation type="journal article" date="2007" name="Appl. Environ. Microbiol.">
        <title>Genome sequence of the cellulolytic gliding bacterium Cytophaga hutchinsonii.</title>
        <authorList>
            <person name="Xie G."/>
            <person name="Bruce D.C."/>
            <person name="Challacombe J.F."/>
            <person name="Chertkov O."/>
            <person name="Detter J.C."/>
            <person name="Gilna P."/>
            <person name="Han C.S."/>
            <person name="Lucas S."/>
            <person name="Misra M."/>
            <person name="Myers G.L."/>
            <person name="Richardson P."/>
            <person name="Tapia R."/>
            <person name="Thayer N."/>
            <person name="Thompson L.S."/>
            <person name="Brettin T.S."/>
            <person name="Henrissat B."/>
            <person name="Wilson D.B."/>
            <person name="McBride M.J."/>
        </authorList>
    </citation>
    <scope>NUCLEOTIDE SEQUENCE [LARGE SCALE GENOMIC DNA]</scope>
    <source>
        <strain evidence="4">ATCC 33406 / DSM 1761 / CIP 103989 / NBRC 15051 / NCIMB 9469 / D465</strain>
    </source>
</reference>
<feature type="chain" id="PRO_5026999350" description="DUF6089 domain-containing protein" evidence="1">
    <location>
        <begin position="21"/>
        <end position="298"/>
    </location>
</feature>
<dbReference type="InterPro" id="IPR045743">
    <property type="entry name" value="DUF6089"/>
</dbReference>
<organism evidence="3 4">
    <name type="scientific">Cytophaga hutchinsonii (strain ATCC 33406 / DSM 1761 / CIP 103989 / NBRC 15051 / NCIMB 9469 / D465)</name>
    <dbReference type="NCBI Taxonomy" id="269798"/>
    <lineage>
        <taxon>Bacteria</taxon>
        <taxon>Pseudomonadati</taxon>
        <taxon>Bacteroidota</taxon>
        <taxon>Cytophagia</taxon>
        <taxon>Cytophagales</taxon>
        <taxon>Cytophagaceae</taxon>
        <taxon>Cytophaga</taxon>
    </lineage>
</organism>
<keyword evidence="4" id="KW-1185">Reference proteome</keyword>
<dbReference type="AlphaFoldDB" id="A0A6N4STF8"/>
<evidence type="ECO:0000313" key="3">
    <source>
        <dbReference type="EMBL" id="ABG59659.1"/>
    </source>
</evidence>
<evidence type="ECO:0000313" key="4">
    <source>
        <dbReference type="Proteomes" id="UP000001822"/>
    </source>
</evidence>
<dbReference type="KEGG" id="chu:CHU_2403"/>
<keyword evidence="1" id="KW-0732">Signal</keyword>
<dbReference type="Proteomes" id="UP000001822">
    <property type="component" value="Chromosome"/>
</dbReference>
<dbReference type="Pfam" id="PF19573">
    <property type="entry name" value="DUF6089"/>
    <property type="match status" value="1"/>
</dbReference>
<evidence type="ECO:0000256" key="1">
    <source>
        <dbReference type="SAM" id="SignalP"/>
    </source>
</evidence>
<feature type="domain" description="DUF6089" evidence="2">
    <location>
        <begin position="25"/>
        <end position="217"/>
    </location>
</feature>
<accession>A0A6N4STF8</accession>
<evidence type="ECO:0000259" key="2">
    <source>
        <dbReference type="Pfam" id="PF19573"/>
    </source>
</evidence>
<dbReference type="EMBL" id="CP000383">
    <property type="protein sequence ID" value="ABG59659.1"/>
    <property type="molecule type" value="Genomic_DNA"/>
</dbReference>
<sequence length="298" mass="33856">MLKKSFLLVFILFSIQPVFAQNKGRAAKYYSFGAHLIGSYFWGDLYSNVKTVRSGVGLQYLHKTTEHASITVDLNYIRLVADDAEANVKKPKYSPEYIRNLHMRNDVIEFAIHGRYELLPCMDYFTKRKKMNAFGTIGLGVLYTNPQAKDSSGTWRNLRHIQTENRSYGAFTAYIPVSVGVQFKLTGHLDLELELGYRFSFTDYLDDAKGKYVETTALPNGDARYLSNRSAEEYDAFTGKSRNMEYITHDLGYPVLTTSDGYSYVASTAPGQQRGTRFGLDGYFVGMVRIVYIIPRKG</sequence>
<name>A0A6N4STF8_CYTH3</name>
<protein>
    <recommendedName>
        <fullName evidence="2">DUF6089 domain-containing protein</fullName>
    </recommendedName>
</protein>
<dbReference type="OrthoDB" id="654178at2"/>
<feature type="signal peptide" evidence="1">
    <location>
        <begin position="1"/>
        <end position="20"/>
    </location>
</feature>
<proteinExistence type="predicted"/>